<evidence type="ECO:0000313" key="3">
    <source>
        <dbReference type="EMBL" id="MDQ0469841.1"/>
    </source>
</evidence>
<dbReference type="Pfam" id="PF06823">
    <property type="entry name" value="DUF1236"/>
    <property type="match status" value="2"/>
</dbReference>
<dbReference type="Proteomes" id="UP001242480">
    <property type="component" value="Unassembled WGS sequence"/>
</dbReference>
<sequence length="388" mass="42891">MRSRLFSSVAAAAFAIGLTAGGAVAQDEQIPKQRQMQQGETVAPRQEPANKMERPKQATGEQRRQPNDAGQQPMQAQESGPTKKRPAESADTATPADRQQRQADQGRCPPGKADCPPAKQRMGEQQPANGMKPKVNTTEQMNTEQRRKVVQQPEDQTRRQQLGQQPQELNKRQQFGRQPANGDNDNRMQTGEARVGGRGDVDVTGSLNVSRDKANRVRDTLFRTGERSNVDVDVNVAIGTALPTRVRPLPLPPDIVEIAPEYRGYDYVIVQDEVVIVEPQTRRVVEVIRQGSGQRAMMQRTGGIRLTMAQRREILDYARERRIAAVQRSFDLQAGANVPSDIELVPLPDAVVGEVPDIRSYDFFVTGDQGDEIVLVDPGSHAVVDVIQ</sequence>
<dbReference type="EMBL" id="JAUSVX010000004">
    <property type="protein sequence ID" value="MDQ0469841.1"/>
    <property type="molecule type" value="Genomic_DNA"/>
</dbReference>
<organism evidence="3 4">
    <name type="scientific">Labrys wisconsinensis</name>
    <dbReference type="NCBI Taxonomy" id="425677"/>
    <lineage>
        <taxon>Bacteria</taxon>
        <taxon>Pseudomonadati</taxon>
        <taxon>Pseudomonadota</taxon>
        <taxon>Alphaproteobacteria</taxon>
        <taxon>Hyphomicrobiales</taxon>
        <taxon>Xanthobacteraceae</taxon>
        <taxon>Labrys</taxon>
    </lineage>
</organism>
<feature type="compositionally biased region" description="Basic and acidic residues" evidence="1">
    <location>
        <begin position="48"/>
        <end position="66"/>
    </location>
</feature>
<keyword evidence="2" id="KW-0732">Signal</keyword>
<dbReference type="Gene3D" id="3.10.450.160">
    <property type="entry name" value="inner membrane protein cigr"/>
    <property type="match status" value="1"/>
</dbReference>
<dbReference type="InterPro" id="IPR009642">
    <property type="entry name" value="DUF1236"/>
</dbReference>
<feature type="signal peptide" evidence="2">
    <location>
        <begin position="1"/>
        <end position="25"/>
    </location>
</feature>
<feature type="compositionally biased region" description="Polar residues" evidence="1">
    <location>
        <begin position="172"/>
        <end position="189"/>
    </location>
</feature>
<evidence type="ECO:0000256" key="1">
    <source>
        <dbReference type="SAM" id="MobiDB-lite"/>
    </source>
</evidence>
<reference evidence="3 4" key="1">
    <citation type="submission" date="2023-07" db="EMBL/GenBank/DDBJ databases">
        <title>Genomic Encyclopedia of Type Strains, Phase IV (KMG-IV): sequencing the most valuable type-strain genomes for metagenomic binning, comparative biology and taxonomic classification.</title>
        <authorList>
            <person name="Goeker M."/>
        </authorList>
    </citation>
    <scope>NUCLEOTIDE SEQUENCE [LARGE SCALE GENOMIC DNA]</scope>
    <source>
        <strain evidence="3 4">DSM 19619</strain>
    </source>
</reference>
<name>A0ABU0J6F2_9HYPH</name>
<proteinExistence type="predicted"/>
<evidence type="ECO:0000313" key="4">
    <source>
        <dbReference type="Proteomes" id="UP001242480"/>
    </source>
</evidence>
<feature type="region of interest" description="Disordered" evidence="1">
    <location>
        <begin position="21"/>
        <end position="206"/>
    </location>
</feature>
<keyword evidence="4" id="KW-1185">Reference proteome</keyword>
<feature type="compositionally biased region" description="Polar residues" evidence="1">
    <location>
        <begin position="68"/>
        <end position="80"/>
    </location>
</feature>
<comment type="caution">
    <text evidence="3">The sequence shown here is derived from an EMBL/GenBank/DDBJ whole genome shotgun (WGS) entry which is preliminary data.</text>
</comment>
<evidence type="ECO:0008006" key="5">
    <source>
        <dbReference type="Google" id="ProtNLM"/>
    </source>
</evidence>
<gene>
    <name evidence="3" type="ORF">QO011_002857</name>
</gene>
<dbReference type="RefSeq" id="WP_307272961.1">
    <property type="nucleotide sequence ID" value="NZ_JAUSVX010000004.1"/>
</dbReference>
<feature type="chain" id="PRO_5045449493" description="DUF1236 domain-containing protein" evidence="2">
    <location>
        <begin position="26"/>
        <end position="388"/>
    </location>
</feature>
<evidence type="ECO:0000256" key="2">
    <source>
        <dbReference type="SAM" id="SignalP"/>
    </source>
</evidence>
<accession>A0ABU0J6F2</accession>
<protein>
    <recommendedName>
        <fullName evidence="5">DUF1236 domain-containing protein</fullName>
    </recommendedName>
</protein>